<dbReference type="Proteomes" id="UP000198670">
    <property type="component" value="Unassembled WGS sequence"/>
</dbReference>
<reference evidence="1 2" key="1">
    <citation type="submission" date="2016-10" db="EMBL/GenBank/DDBJ databases">
        <authorList>
            <person name="de Groot N.N."/>
        </authorList>
    </citation>
    <scope>NUCLEOTIDE SEQUENCE [LARGE SCALE GENOMIC DNA]</scope>
    <source>
        <strain evidence="1 2">RK1</strain>
    </source>
</reference>
<sequence length="33" mass="4102">MLTKNLRETKVFQKGCRIFKFNIFNFLLFNYIN</sequence>
<keyword evidence="2" id="KW-1185">Reference proteome</keyword>
<gene>
    <name evidence="1" type="ORF">SAMN05444682_105343</name>
</gene>
<accession>A0A1I3KZP1</accession>
<proteinExistence type="predicted"/>
<name>A0A1I3KZP1_9SPHI</name>
<dbReference type="EMBL" id="FOQO01000005">
    <property type="protein sequence ID" value="SFI77565.1"/>
    <property type="molecule type" value="Genomic_DNA"/>
</dbReference>
<evidence type="ECO:0000313" key="1">
    <source>
        <dbReference type="EMBL" id="SFI77565.1"/>
    </source>
</evidence>
<protein>
    <submittedName>
        <fullName evidence="1">Uncharacterized protein</fullName>
    </submittedName>
</protein>
<organism evidence="1 2">
    <name type="scientific">Parapedobacter indicus</name>
    <dbReference type="NCBI Taxonomy" id="1477437"/>
    <lineage>
        <taxon>Bacteria</taxon>
        <taxon>Pseudomonadati</taxon>
        <taxon>Bacteroidota</taxon>
        <taxon>Sphingobacteriia</taxon>
        <taxon>Sphingobacteriales</taxon>
        <taxon>Sphingobacteriaceae</taxon>
        <taxon>Parapedobacter</taxon>
    </lineage>
</organism>
<evidence type="ECO:0000313" key="2">
    <source>
        <dbReference type="Proteomes" id="UP000198670"/>
    </source>
</evidence>
<dbReference type="AlphaFoldDB" id="A0A1I3KZP1"/>